<accession>A0AAE3NIF5</accession>
<comment type="caution">
    <text evidence="1">The sequence shown here is derived from an EMBL/GenBank/DDBJ whole genome shotgun (WGS) entry which is preliminary data.</text>
</comment>
<gene>
    <name evidence="1" type="ORF">LBW55_19250</name>
</gene>
<protein>
    <submittedName>
        <fullName evidence="1">Uncharacterized protein</fullName>
    </submittedName>
</protein>
<dbReference type="AlphaFoldDB" id="A0AAE3NIF5"/>
<dbReference type="RefSeq" id="WP_013206411.1">
    <property type="nucleotide sequence ID" value="NZ_CDMA01000001.1"/>
</dbReference>
<dbReference type="EMBL" id="JAIVEX010000010">
    <property type="protein sequence ID" value="MDB0523742.1"/>
    <property type="molecule type" value="Genomic_DNA"/>
</dbReference>
<evidence type="ECO:0000313" key="2">
    <source>
        <dbReference type="Proteomes" id="UP001143674"/>
    </source>
</evidence>
<dbReference type="Proteomes" id="UP001143674">
    <property type="component" value="Unassembled WGS sequence"/>
</dbReference>
<sequence>MDDLNQVAATLAAAIFSAERVTTTTMFPGMPVMQQDPTPRIVELYREVRQQLIETQSSR</sequence>
<proteinExistence type="predicted"/>
<organism evidence="1 2">
    <name type="scientific">Ralstonia solanacearum</name>
    <name type="common">Pseudomonas solanacearum</name>
    <dbReference type="NCBI Taxonomy" id="305"/>
    <lineage>
        <taxon>Bacteria</taxon>
        <taxon>Pseudomonadati</taxon>
        <taxon>Pseudomonadota</taxon>
        <taxon>Betaproteobacteria</taxon>
        <taxon>Burkholderiales</taxon>
        <taxon>Burkholderiaceae</taxon>
        <taxon>Ralstonia</taxon>
        <taxon>Ralstonia solanacearum species complex</taxon>
    </lineage>
</organism>
<reference evidence="1" key="1">
    <citation type="submission" date="2021-09" db="EMBL/GenBank/DDBJ databases">
        <title>Genomic analysis of Ralstonia spp.</title>
        <authorList>
            <person name="Aburjaile F."/>
            <person name="Ariute J.C."/>
            <person name="Pais A.K.L."/>
            <person name="Albuquerque G.M.R."/>
            <person name="Silva A.M.F."/>
            <person name="Brenig B."/>
            <person name="Azevedo V."/>
            <person name="Matiuzzi M."/>
            <person name="Ramos R."/>
            <person name="Goes-Neto A."/>
            <person name="Soares S."/>
            <person name="Iseppon A.M.B."/>
            <person name="Souza E."/>
            <person name="Gama M."/>
        </authorList>
    </citation>
    <scope>NUCLEOTIDE SEQUENCE</scope>
    <source>
        <strain evidence="1">B4</strain>
    </source>
</reference>
<name>A0AAE3NIF5_RALSL</name>
<evidence type="ECO:0000313" key="1">
    <source>
        <dbReference type="EMBL" id="MDB0523742.1"/>
    </source>
</evidence>